<dbReference type="EMBL" id="JAGRRH010000027">
    <property type="protein sequence ID" value="KAG7340491.1"/>
    <property type="molecule type" value="Genomic_DNA"/>
</dbReference>
<feature type="domain" description="G-protein coupled receptors family 3 profile" evidence="10">
    <location>
        <begin position="797"/>
        <end position="980"/>
    </location>
</feature>
<reference evidence="12" key="1">
    <citation type="journal article" date="2021" name="Sci. Rep.">
        <title>Diploid genomic architecture of Nitzschia inconspicua, an elite biomass production diatom.</title>
        <authorList>
            <person name="Oliver A."/>
            <person name="Podell S."/>
            <person name="Pinowska A."/>
            <person name="Traller J.C."/>
            <person name="Smith S.R."/>
            <person name="McClure R."/>
            <person name="Beliaev A."/>
            <person name="Bohutskyi P."/>
            <person name="Hill E.A."/>
            <person name="Rabines A."/>
            <person name="Zheng H."/>
            <person name="Allen L.Z."/>
            <person name="Kuo A."/>
            <person name="Grigoriev I.V."/>
            <person name="Allen A.E."/>
            <person name="Hazlebeck D."/>
            <person name="Allen E.E."/>
        </authorList>
    </citation>
    <scope>NUCLEOTIDE SEQUENCE</scope>
    <source>
        <strain evidence="12">Hildebrandi</strain>
    </source>
</reference>
<evidence type="ECO:0000256" key="9">
    <source>
        <dbReference type="SAM" id="Phobius"/>
    </source>
</evidence>
<sequence>MPTVNLITSAASLLSGNLEECQTTDDETCQGGVAAVLALARNHTLSSLNEAEPYTFIQKFDKNSPFVNMHPLQWVVNRLVLREIFQLEVFISTPSLLLQNKVDSEVSQRDISDLQTQGMPFLLTNADVPSSNSWHEYVTASYFDPKTGLAIASLADDGVPMSITAVEAAQGFLNYVAKINKENGCFSERNAYQDYLVNNPILEIANPSIINNTLANQCWLTVLLFSDIEARYWPFLEAIIKVDHPPNLIVNLEHTYETFNEPQLYEGTSWVASCAMNQDNYCQQRIEWTEEGEDGTRQPRIQNVEFIGQELETLPEELKDDQWRQHILQLRPLADAAEQNNPIVGYTAAMPISRIGEYRACESGECPLGSLFTDAIRWFTGTDIGFTSSGGYRGEGWPEGPVRLTDLYASLPFPNTECAGTMSGLSLYKLLNYTTSVATFEGEKTSEGGRLLQVSGIKVTYNTLLNETRLVAVDVWDLDQKEYAPLDPLKLYTFSSDSYVCGAYDPYPDLTGGDFKMAGEVPAVIGENLVQNIVAEYLGSLEEPWDTESRGRLVNNTSIMTPMKLIQDSTSCPQNYVWDPQSQNCFECPSLDNVVFSDQSLSFQANSGVAVVEGGRILMVNREPIDVIVRFKSKPTWFQFTSAATKDVEIDRVDNLPISLPSGDSLVLDFSLMTSLGTGVDRTALGTVSFGVAVGSGFQGCAGKDATFDVDLRVTPPDNYNYLGNFLYVGVAFATIVFLTSLSFTAFVYINRNTRVIKVMQPMFLVTICWGVAVLGSSMIPLGIDDGMVSESGVEIACMSVPWLLSTGFSLAFSALFSKLWRINKLFNQSSGIQRIVVRGQDVLKPLFILLTINIGLLIAWTVTDPLEWQRFSIDGQEWNTYGQCVGGTASTVFVSLIAAFNFIALVMACVQAYLARNISDEFSESKYIGIAIYGWLQTCLIGVPIIFLIDDGNPTAQYFLQVTMVFVVCMSMVSIIFAPAFVNFKKRSRGNSHRVSVTGIRPTATRVSQSGEFIKQWPNPSCQESADSNPWSRKVQLAVLDSIDERTEEAVEQYHHDRITGNAESKILESAAKNRQKMMENNPVGQKDSSMVENIQNMMAAMEDSSSDEDED</sequence>
<evidence type="ECO:0000256" key="6">
    <source>
        <dbReference type="ARBA" id="ARBA00023170"/>
    </source>
</evidence>
<keyword evidence="2 9" id="KW-0812">Transmembrane</keyword>
<feature type="transmembrane region" description="Helical" evidence="9">
    <location>
        <begin position="803"/>
        <end position="822"/>
    </location>
</feature>
<dbReference type="GO" id="GO:0004965">
    <property type="term" value="F:G protein-coupled GABA receptor activity"/>
    <property type="evidence" value="ECO:0007669"/>
    <property type="project" value="InterPro"/>
</dbReference>
<organism evidence="12 13">
    <name type="scientific">Nitzschia inconspicua</name>
    <dbReference type="NCBI Taxonomy" id="303405"/>
    <lineage>
        <taxon>Eukaryota</taxon>
        <taxon>Sar</taxon>
        <taxon>Stramenopiles</taxon>
        <taxon>Ochrophyta</taxon>
        <taxon>Bacillariophyta</taxon>
        <taxon>Bacillariophyceae</taxon>
        <taxon>Bacillariophycidae</taxon>
        <taxon>Bacillariales</taxon>
        <taxon>Bacillariaceae</taxon>
        <taxon>Nitzschia</taxon>
    </lineage>
</organism>
<keyword evidence="8" id="KW-0807">Transducer</keyword>
<keyword evidence="4" id="KW-0297">G-protein coupled receptor</keyword>
<feature type="transmembrane region" description="Helical" evidence="9">
    <location>
        <begin position="960"/>
        <end position="985"/>
    </location>
</feature>
<dbReference type="GO" id="GO:0016787">
    <property type="term" value="F:hydrolase activity"/>
    <property type="evidence" value="ECO:0007669"/>
    <property type="project" value="InterPro"/>
</dbReference>
<dbReference type="GO" id="GO:0009166">
    <property type="term" value="P:nucleotide catabolic process"/>
    <property type="evidence" value="ECO:0007669"/>
    <property type="project" value="InterPro"/>
</dbReference>
<dbReference type="GO" id="GO:0038039">
    <property type="term" value="C:G protein-coupled receptor heterodimeric complex"/>
    <property type="evidence" value="ECO:0007669"/>
    <property type="project" value="TreeGrafter"/>
</dbReference>
<reference evidence="12" key="2">
    <citation type="submission" date="2021-04" db="EMBL/GenBank/DDBJ databases">
        <authorList>
            <person name="Podell S."/>
        </authorList>
    </citation>
    <scope>NUCLEOTIDE SEQUENCE</scope>
    <source>
        <strain evidence="12">Hildebrandi</strain>
    </source>
</reference>
<dbReference type="OrthoDB" id="46083at2759"/>
<comment type="subcellular location">
    <subcellularLocation>
        <location evidence="1">Membrane</location>
        <topology evidence="1">Multi-pass membrane protein</topology>
    </subcellularLocation>
</comment>
<dbReference type="AlphaFoldDB" id="A0A9K3KBU2"/>
<keyword evidence="13" id="KW-1185">Reference proteome</keyword>
<dbReference type="Pfam" id="PF02872">
    <property type="entry name" value="5_nucleotid_C"/>
    <property type="match status" value="1"/>
</dbReference>
<protein>
    <submittedName>
        <fullName evidence="12">5'-nucleotidase domain containing protein</fullName>
    </submittedName>
</protein>
<feature type="transmembrane region" description="Helical" evidence="9">
    <location>
        <begin position="726"/>
        <end position="750"/>
    </location>
</feature>
<name>A0A9K3KBU2_9STRA</name>
<evidence type="ECO:0000256" key="7">
    <source>
        <dbReference type="ARBA" id="ARBA00023180"/>
    </source>
</evidence>
<evidence type="ECO:0000256" key="5">
    <source>
        <dbReference type="ARBA" id="ARBA00023136"/>
    </source>
</evidence>
<evidence type="ECO:0000313" key="12">
    <source>
        <dbReference type="EMBL" id="KAG7340491.1"/>
    </source>
</evidence>
<feature type="transmembrane region" description="Helical" evidence="9">
    <location>
        <begin position="762"/>
        <end position="783"/>
    </location>
</feature>
<keyword evidence="3 9" id="KW-1133">Transmembrane helix</keyword>
<feature type="transmembrane region" description="Helical" evidence="9">
    <location>
        <begin position="843"/>
        <end position="863"/>
    </location>
</feature>
<dbReference type="CDD" id="cd15047">
    <property type="entry name" value="7tmC_GABA-B-like"/>
    <property type="match status" value="1"/>
</dbReference>
<feature type="transmembrane region" description="Helical" evidence="9">
    <location>
        <begin position="893"/>
        <end position="916"/>
    </location>
</feature>
<dbReference type="Proteomes" id="UP000693970">
    <property type="component" value="Unassembled WGS sequence"/>
</dbReference>
<dbReference type="InterPro" id="IPR017978">
    <property type="entry name" value="GPCR_3_C"/>
</dbReference>
<gene>
    <name evidence="12" type="ORF">IV203_024034</name>
    <name evidence="11" type="ORF">IV203_024528</name>
</gene>
<dbReference type="InterPro" id="IPR002455">
    <property type="entry name" value="GPCR3_GABA-B"/>
</dbReference>
<dbReference type="PANTHER" id="PTHR10519">
    <property type="entry name" value="GABA-B RECEPTOR"/>
    <property type="match status" value="1"/>
</dbReference>
<evidence type="ECO:0000256" key="4">
    <source>
        <dbReference type="ARBA" id="ARBA00023040"/>
    </source>
</evidence>
<evidence type="ECO:0000313" key="11">
    <source>
        <dbReference type="EMBL" id="KAG7338280.1"/>
    </source>
</evidence>
<keyword evidence="5 9" id="KW-0472">Membrane</keyword>
<feature type="transmembrane region" description="Helical" evidence="9">
    <location>
        <begin position="928"/>
        <end position="948"/>
    </location>
</feature>
<dbReference type="Pfam" id="PF00003">
    <property type="entry name" value="7tm_3"/>
    <property type="match status" value="1"/>
</dbReference>
<evidence type="ECO:0000256" key="8">
    <source>
        <dbReference type="ARBA" id="ARBA00023224"/>
    </source>
</evidence>
<dbReference type="EMBL" id="JAGRRH010000060">
    <property type="protein sequence ID" value="KAG7338280.1"/>
    <property type="molecule type" value="Genomic_DNA"/>
</dbReference>
<keyword evidence="7" id="KW-0325">Glycoprotein</keyword>
<proteinExistence type="predicted"/>
<dbReference type="PROSITE" id="PS50259">
    <property type="entry name" value="G_PROTEIN_RECEP_F3_4"/>
    <property type="match status" value="1"/>
</dbReference>
<accession>A0A9K3KBU2</accession>
<evidence type="ECO:0000313" key="13">
    <source>
        <dbReference type="Proteomes" id="UP000693970"/>
    </source>
</evidence>
<evidence type="ECO:0000256" key="1">
    <source>
        <dbReference type="ARBA" id="ARBA00004141"/>
    </source>
</evidence>
<dbReference type="PANTHER" id="PTHR10519:SF20">
    <property type="entry name" value="G-PROTEIN COUPLED RECEPTOR 156-RELATED"/>
    <property type="match status" value="1"/>
</dbReference>
<evidence type="ECO:0000259" key="10">
    <source>
        <dbReference type="PROSITE" id="PS50259"/>
    </source>
</evidence>
<comment type="caution">
    <text evidence="12">The sequence shown here is derived from an EMBL/GenBank/DDBJ whole genome shotgun (WGS) entry which is preliminary data.</text>
</comment>
<keyword evidence="6" id="KW-0675">Receptor</keyword>
<evidence type="ECO:0000256" key="2">
    <source>
        <dbReference type="ARBA" id="ARBA00022692"/>
    </source>
</evidence>
<dbReference type="InterPro" id="IPR008334">
    <property type="entry name" value="5'-Nucleotdase_C"/>
</dbReference>
<evidence type="ECO:0000256" key="3">
    <source>
        <dbReference type="ARBA" id="ARBA00022989"/>
    </source>
</evidence>